<dbReference type="PANTHER" id="PTHR33393">
    <property type="entry name" value="POLYGLUTAMINE SYNTHESIS ACCESSORY PROTEIN RV0574C-RELATED"/>
    <property type="match status" value="1"/>
</dbReference>
<reference evidence="4 5" key="1">
    <citation type="journal article" date="2018" name="Sci. Rep.">
        <title>Comparative analysis of the Pocillopora damicornis genome highlights role of immune system in coral evolution.</title>
        <authorList>
            <person name="Cunning R."/>
            <person name="Bay R.A."/>
            <person name="Gillette P."/>
            <person name="Baker A.C."/>
            <person name="Traylor-Knowles N."/>
        </authorList>
    </citation>
    <scope>NUCLEOTIDE SEQUENCE [LARGE SCALE GENOMIC DNA]</scope>
    <source>
        <strain evidence="4">RSMAS</strain>
        <tissue evidence="4">Whole animal</tissue>
    </source>
</reference>
<protein>
    <recommendedName>
        <fullName evidence="3">Capsule synthesis protein CapA domain-containing protein</fullName>
    </recommendedName>
</protein>
<feature type="chain" id="PRO_5017936084" description="Capsule synthesis protein CapA domain-containing protein" evidence="2">
    <location>
        <begin position="19"/>
        <end position="321"/>
    </location>
</feature>
<dbReference type="InterPro" id="IPR052169">
    <property type="entry name" value="CW_Biosynth-Accessory"/>
</dbReference>
<dbReference type="OrthoDB" id="5947431at2759"/>
<dbReference type="SMART" id="SM00854">
    <property type="entry name" value="PGA_cap"/>
    <property type="match status" value="1"/>
</dbReference>
<feature type="domain" description="Capsule synthesis protein CapA" evidence="3">
    <location>
        <begin position="24"/>
        <end position="245"/>
    </location>
</feature>
<dbReference type="Pfam" id="PF09587">
    <property type="entry name" value="PGA_cap"/>
    <property type="match status" value="1"/>
</dbReference>
<dbReference type="Proteomes" id="UP000275408">
    <property type="component" value="Unassembled WGS sequence"/>
</dbReference>
<dbReference type="InterPro" id="IPR019079">
    <property type="entry name" value="Capsule_synth_CapA"/>
</dbReference>
<dbReference type="PANTHER" id="PTHR33393:SF11">
    <property type="entry name" value="POLYGLUTAMINE SYNTHESIS ACCESSORY PROTEIN RV0574C-RELATED"/>
    <property type="match status" value="1"/>
</dbReference>
<dbReference type="EMBL" id="RCHS01001930">
    <property type="protein sequence ID" value="RMX50614.1"/>
    <property type="molecule type" value="Genomic_DNA"/>
</dbReference>
<dbReference type="AlphaFoldDB" id="A0A3M6UAS7"/>
<evidence type="ECO:0000256" key="2">
    <source>
        <dbReference type="SAM" id="SignalP"/>
    </source>
</evidence>
<evidence type="ECO:0000313" key="4">
    <source>
        <dbReference type="EMBL" id="RMX50614.1"/>
    </source>
</evidence>
<comment type="caution">
    <text evidence="4">The sequence shown here is derived from an EMBL/GenBank/DDBJ whole genome shotgun (WGS) entry which is preliminary data.</text>
</comment>
<accession>A0A3M6UAS7</accession>
<dbReference type="SUPFAM" id="SSF56300">
    <property type="entry name" value="Metallo-dependent phosphatases"/>
    <property type="match status" value="1"/>
</dbReference>
<dbReference type="InterPro" id="IPR029052">
    <property type="entry name" value="Metallo-depent_PP-like"/>
</dbReference>
<feature type="signal peptide" evidence="2">
    <location>
        <begin position="1"/>
        <end position="18"/>
    </location>
</feature>
<organism evidence="4 5">
    <name type="scientific">Pocillopora damicornis</name>
    <name type="common">Cauliflower coral</name>
    <name type="synonym">Millepora damicornis</name>
    <dbReference type="NCBI Taxonomy" id="46731"/>
    <lineage>
        <taxon>Eukaryota</taxon>
        <taxon>Metazoa</taxon>
        <taxon>Cnidaria</taxon>
        <taxon>Anthozoa</taxon>
        <taxon>Hexacorallia</taxon>
        <taxon>Scleractinia</taxon>
        <taxon>Astrocoeniina</taxon>
        <taxon>Pocilloporidae</taxon>
        <taxon>Pocillopora</taxon>
    </lineage>
</organism>
<evidence type="ECO:0000259" key="3">
    <source>
        <dbReference type="SMART" id="SM00854"/>
    </source>
</evidence>
<comment type="similarity">
    <text evidence="1">Belongs to the CapA family.</text>
</comment>
<evidence type="ECO:0000313" key="5">
    <source>
        <dbReference type="Proteomes" id="UP000275408"/>
    </source>
</evidence>
<sequence>MNIVVIFLAISLPSVVIGNKEHVSLIFVGDIYFAGPVKYYVERKHYTYNDSFNEVAPYIRDADISVCNLESPFVNGDVYTHMFRGEKTVLLSANKDAASSLRGNGEQISRRQQSIGKGFNAVTLANNHLNDFGAEGANFTAEVLKETGIPYFGISFGDYLSSQEPLIIKRKGITFGFLGYCDMPSPFKNCSQMRMLFTSGPAIYRDDVATRDVNKLKIVYGGFGKEPSEVEIESYEHYAFGNSNDLRISRMLKVNVSRKGVVNAKYLPLRIKFNHKTKRLHPEPEKNAQWIEVCGAEDDKCQCRNEIIATRKVASKRPIYN</sequence>
<keyword evidence="5" id="KW-1185">Reference proteome</keyword>
<evidence type="ECO:0000256" key="1">
    <source>
        <dbReference type="ARBA" id="ARBA00005662"/>
    </source>
</evidence>
<keyword evidence="2" id="KW-0732">Signal</keyword>
<proteinExistence type="inferred from homology"/>
<gene>
    <name evidence="4" type="ORF">pdam_00009693</name>
</gene>
<name>A0A3M6UAS7_POCDA</name>